<evidence type="ECO:0000259" key="2">
    <source>
        <dbReference type="Pfam" id="PF24201"/>
    </source>
</evidence>
<keyword evidence="4" id="KW-1185">Reference proteome</keyword>
<evidence type="ECO:0000313" key="4">
    <source>
        <dbReference type="Proteomes" id="UP000198959"/>
    </source>
</evidence>
<reference evidence="4" key="1">
    <citation type="submission" date="2016-06" db="EMBL/GenBank/DDBJ databases">
        <authorList>
            <person name="Varghese N."/>
            <person name="Submissions Spin"/>
        </authorList>
    </citation>
    <scope>NUCLEOTIDE SEQUENCE [LARGE SCALE GENOMIC DNA]</scope>
    <source>
        <strain evidence="4">DSM 43817</strain>
    </source>
</reference>
<organism evidence="3 4">
    <name type="scientific">Micromonospora pallida</name>
    <dbReference type="NCBI Taxonomy" id="145854"/>
    <lineage>
        <taxon>Bacteria</taxon>
        <taxon>Bacillati</taxon>
        <taxon>Actinomycetota</taxon>
        <taxon>Actinomycetes</taxon>
        <taxon>Micromonosporales</taxon>
        <taxon>Micromonosporaceae</taxon>
        <taxon>Micromonospora</taxon>
    </lineage>
</organism>
<name>A0A1C6TKQ4_9ACTN</name>
<sequence>MQERVLGDVYQQMVADRVPDPYIQFCGRLPTCGSSRARRRRSGTGRPVAARKHRAGEPSGAPASGRKTVRTGRRDAASGLYEWYDYPEEVRQEQDADRVSWADILSRWALVEADLHDVYGVDVEDRALLRTRSWRWLDVRISGLLAADTRLHGRSRPSRDAGQ</sequence>
<dbReference type="EMBL" id="FMHW01000002">
    <property type="protein sequence ID" value="SCL42207.1"/>
    <property type="molecule type" value="Genomic_DNA"/>
</dbReference>
<feature type="compositionally biased region" description="Basic residues" evidence="1">
    <location>
        <begin position="36"/>
        <end position="54"/>
    </location>
</feature>
<evidence type="ECO:0000313" key="3">
    <source>
        <dbReference type="EMBL" id="SCL42207.1"/>
    </source>
</evidence>
<proteinExistence type="predicted"/>
<evidence type="ECO:0000256" key="1">
    <source>
        <dbReference type="SAM" id="MobiDB-lite"/>
    </source>
</evidence>
<accession>A0A1C6TKQ4</accession>
<dbReference type="AlphaFoldDB" id="A0A1C6TKQ4"/>
<dbReference type="InterPro" id="IPR055849">
    <property type="entry name" value="DUF7426"/>
</dbReference>
<dbReference type="Proteomes" id="UP000198959">
    <property type="component" value="Unassembled WGS sequence"/>
</dbReference>
<feature type="domain" description="DUF7426" evidence="2">
    <location>
        <begin position="3"/>
        <end position="61"/>
    </location>
</feature>
<gene>
    <name evidence="3" type="ORF">GA0074692_6710</name>
</gene>
<dbReference type="Pfam" id="PF24201">
    <property type="entry name" value="DUF7426"/>
    <property type="match status" value="1"/>
</dbReference>
<protein>
    <recommendedName>
        <fullName evidence="2">DUF7426 domain-containing protein</fullName>
    </recommendedName>
</protein>
<feature type="region of interest" description="Disordered" evidence="1">
    <location>
        <begin position="34"/>
        <end position="73"/>
    </location>
</feature>